<dbReference type="EMBL" id="LCMS01000004">
    <property type="protein sequence ID" value="KKU41369.1"/>
    <property type="molecule type" value="Genomic_DNA"/>
</dbReference>
<protein>
    <submittedName>
        <fullName evidence="2">Uncharacterized protein</fullName>
    </submittedName>
</protein>
<evidence type="ECO:0000256" key="1">
    <source>
        <dbReference type="SAM" id="MobiDB-lite"/>
    </source>
</evidence>
<comment type="caution">
    <text evidence="2">The sequence shown here is derived from an EMBL/GenBank/DDBJ whole genome shotgun (WGS) entry which is preliminary data.</text>
</comment>
<proteinExistence type="predicted"/>
<dbReference type="AlphaFoldDB" id="A0A0G1Q8P2"/>
<reference evidence="2 3" key="1">
    <citation type="journal article" date="2015" name="Nature">
        <title>rRNA introns, odd ribosomes, and small enigmatic genomes across a large radiation of phyla.</title>
        <authorList>
            <person name="Brown C.T."/>
            <person name="Hug L.A."/>
            <person name="Thomas B.C."/>
            <person name="Sharon I."/>
            <person name="Castelle C.J."/>
            <person name="Singh A."/>
            <person name="Wilkins M.J."/>
            <person name="Williams K.H."/>
            <person name="Banfield J.F."/>
        </authorList>
    </citation>
    <scope>NUCLEOTIDE SEQUENCE [LARGE SCALE GENOMIC DNA]</scope>
</reference>
<organism evidence="2 3">
    <name type="scientific">Candidatus Uhrbacteria bacterium GW2011_GWE2_46_68</name>
    <dbReference type="NCBI Taxonomy" id="1618994"/>
    <lineage>
        <taxon>Bacteria</taxon>
        <taxon>Candidatus Uhriibacteriota</taxon>
    </lineage>
</organism>
<name>A0A0G1Q8P2_9BACT</name>
<gene>
    <name evidence="2" type="ORF">UX57_C0004G0073</name>
</gene>
<feature type="compositionally biased region" description="Low complexity" evidence="1">
    <location>
        <begin position="1"/>
        <end position="13"/>
    </location>
</feature>
<accession>A0A0G1Q8P2</accession>
<evidence type="ECO:0000313" key="2">
    <source>
        <dbReference type="EMBL" id="KKU41369.1"/>
    </source>
</evidence>
<sequence length="446" mass="51005">MSLFRSSLESSPSAIPAEVGGQRTSANLSEAIMDSVSSVRDSLPKEHRTHFETLRQEIIDFTKAHGIPKESLGSPDLLREATKKLSTQDLERLALLLERFEHLLTHKEPRREKSEALEYADEWYNLSERYAFQMNFLKTLGIYFLHERNKTFNERIANLKNLLGSLLPFGKKKREVPSASESMEDFFLLDVLGRKYSVPTLEQIAARLFERREELETKHDQGFTHLLFVPFAVETDLFMLAFGKFLQDRDMEKTLVSPVAYASTTRSVMSRLRYFPQSFDAKGGDRGKDKMDILKELSEQASSFLGWRILLLQTPHGQKRGFRGISKDGDQKKSFTRPELEVGKTPSEYLSLQRDETSPYDGESSMVLEDWICAFMIHYMETRSCLDDMESGGNAASYLTGVSLPGDFTGSQMVIAVKYAHQDIFFYCHSPHHKDEQIGARFVVEV</sequence>
<dbReference type="Proteomes" id="UP000034795">
    <property type="component" value="Unassembled WGS sequence"/>
</dbReference>
<feature type="region of interest" description="Disordered" evidence="1">
    <location>
        <begin position="1"/>
        <end position="22"/>
    </location>
</feature>
<evidence type="ECO:0000313" key="3">
    <source>
        <dbReference type="Proteomes" id="UP000034795"/>
    </source>
</evidence>